<protein>
    <submittedName>
        <fullName evidence="1">Alcohol dehydrogenase zinc-type</fullName>
    </submittedName>
</protein>
<evidence type="ECO:0000313" key="1">
    <source>
        <dbReference type="EMBL" id="ATY62556.1"/>
    </source>
</evidence>
<sequence>MHAGQGYKVIAVDIKQSSIDLASSYRWKPDVSVLATDPAENAVRRISEVVPGRYPGVDAAILATDGPRLILPPPARKSTASWSSSASRTRASRCRISSSATCMQLVGSLIADKKQAEDMRKVYLDGKSDGKNVIVFG</sequence>
<accession>A0A2H4SHH6</accession>
<gene>
    <name evidence="1" type="ORF">A9K55_007572</name>
</gene>
<proteinExistence type="predicted"/>
<dbReference type="VEuPathDB" id="FungiDB:A9K55_007572"/>
<name>A0A2H4SHH6_CORMI</name>
<reference evidence="1 2" key="1">
    <citation type="journal article" date="2017" name="BMC Genomics">
        <title>Chromosome level assembly and secondary metabolite potential of the parasitic fungus Cordyceps militaris.</title>
        <authorList>
            <person name="Kramer G.J."/>
            <person name="Nodwell J.R."/>
        </authorList>
    </citation>
    <scope>NUCLEOTIDE SEQUENCE [LARGE SCALE GENOMIC DNA]</scope>
    <source>
        <strain evidence="1 2">ATCC 34164</strain>
    </source>
</reference>
<dbReference type="Proteomes" id="UP000323067">
    <property type="component" value="Chromosome vii"/>
</dbReference>
<dbReference type="OrthoDB" id="256333at2759"/>
<organism evidence="1 2">
    <name type="scientific">Cordyceps militaris</name>
    <name type="common">Caterpillar fungus</name>
    <name type="synonym">Clavaria militaris</name>
    <dbReference type="NCBI Taxonomy" id="73501"/>
    <lineage>
        <taxon>Eukaryota</taxon>
        <taxon>Fungi</taxon>
        <taxon>Dikarya</taxon>
        <taxon>Ascomycota</taxon>
        <taxon>Pezizomycotina</taxon>
        <taxon>Sordariomycetes</taxon>
        <taxon>Hypocreomycetidae</taxon>
        <taxon>Hypocreales</taxon>
        <taxon>Cordycipitaceae</taxon>
        <taxon>Cordyceps</taxon>
    </lineage>
</organism>
<dbReference type="EMBL" id="CP023324">
    <property type="protein sequence ID" value="ATY62556.1"/>
    <property type="molecule type" value="Genomic_DNA"/>
</dbReference>
<dbReference type="AlphaFoldDB" id="A0A2H4SHH6"/>
<evidence type="ECO:0000313" key="2">
    <source>
        <dbReference type="Proteomes" id="UP000323067"/>
    </source>
</evidence>